<feature type="region of interest" description="Disordered" evidence="2">
    <location>
        <begin position="606"/>
        <end position="628"/>
    </location>
</feature>
<dbReference type="PANTHER" id="PTHR33163:SF40">
    <property type="entry name" value="PROTEIN TIC 214"/>
    <property type="match status" value="1"/>
</dbReference>
<feature type="compositionally biased region" description="Polar residues" evidence="2">
    <location>
        <begin position="651"/>
        <end position="664"/>
    </location>
</feature>
<comment type="similarity">
    <text evidence="1">Belongs to the TIC214 family.</text>
</comment>
<proteinExistence type="inferred from homology"/>
<dbReference type="EMBL" id="MG720559">
    <property type="protein sequence ID" value="AYE67936.1"/>
    <property type="molecule type" value="Genomic_DNA"/>
</dbReference>
<feature type="transmembrane region" description="Helical" evidence="1">
    <location>
        <begin position="214"/>
        <end position="235"/>
    </location>
</feature>
<accession>A0A3G1TLH4</accession>
<feature type="compositionally biased region" description="Acidic residues" evidence="2">
    <location>
        <begin position="606"/>
        <end position="620"/>
    </location>
</feature>
<dbReference type="PANTHER" id="PTHR33163">
    <property type="entry name" value="PROTEIN TIC 214-RELATED"/>
    <property type="match status" value="1"/>
</dbReference>
<feature type="transmembrane region" description="Helical" evidence="1">
    <location>
        <begin position="167"/>
        <end position="194"/>
    </location>
</feature>
<keyword evidence="1 3" id="KW-0934">Plastid</keyword>
<feature type="region of interest" description="Disordered" evidence="2">
    <location>
        <begin position="1589"/>
        <end position="1627"/>
    </location>
</feature>
<feature type="transmembrane region" description="Helical" evidence="1">
    <location>
        <begin position="12"/>
        <end position="38"/>
    </location>
</feature>
<keyword evidence="1" id="KW-0472">Membrane</keyword>
<protein>
    <recommendedName>
        <fullName evidence="1">Protein TIC 214</fullName>
    </recommendedName>
    <alternativeName>
        <fullName evidence="1">Translocon at the inner envelope membrane of chloroplasts 214</fullName>
    </alternativeName>
</protein>
<dbReference type="InterPro" id="IPR008896">
    <property type="entry name" value="TIC214"/>
</dbReference>
<keyword evidence="1" id="KW-0653">Protein transport</keyword>
<dbReference type="GO" id="GO:0009706">
    <property type="term" value="C:chloroplast inner membrane"/>
    <property type="evidence" value="ECO:0007669"/>
    <property type="project" value="UniProtKB-SubCell"/>
</dbReference>
<dbReference type="GO" id="GO:0015031">
    <property type="term" value="P:protein transport"/>
    <property type="evidence" value="ECO:0007669"/>
    <property type="project" value="UniProtKB-KW"/>
</dbReference>
<feature type="transmembrane region" description="Helical" evidence="1">
    <location>
        <begin position="126"/>
        <end position="146"/>
    </location>
</feature>
<feature type="transmembrane region" description="Helical" evidence="1">
    <location>
        <begin position="58"/>
        <end position="77"/>
    </location>
</feature>
<organism evidence="3">
    <name type="scientific">Cabomba aquatica</name>
    <dbReference type="NCBI Taxonomy" id="310672"/>
    <lineage>
        <taxon>Eukaryota</taxon>
        <taxon>Viridiplantae</taxon>
        <taxon>Streptophyta</taxon>
        <taxon>Embryophyta</taxon>
        <taxon>Tracheophyta</taxon>
        <taxon>Spermatophyta</taxon>
        <taxon>Magnoliopsida</taxon>
        <taxon>Nymphaeales</taxon>
        <taxon>Cabombaceae</taxon>
        <taxon>Cabomba</taxon>
    </lineage>
</organism>
<keyword evidence="1" id="KW-1001">Plastid inner membrane</keyword>
<feature type="transmembrane region" description="Helical" evidence="1">
    <location>
        <begin position="89"/>
        <end position="106"/>
    </location>
</feature>
<reference evidence="3" key="1">
    <citation type="journal article" date="2018" name="Life">
        <title>Bioinformatic Workflows for Generating Complete Plastid Genome Sequences-An Example from Cabomba (Cabombaceae) in the Context of the Phylogenomic Analysis of the Water-Lily Clade.</title>
        <authorList>
            <person name="Gruenstaeudl M."/>
            <person name="Gerschler N."/>
            <person name="Borsch T."/>
        </authorList>
    </citation>
    <scope>NUCLEOTIDE SEQUENCE</scope>
</reference>
<comment type="subunit">
    <text evidence="1">Part of the Tic complex.</text>
</comment>
<dbReference type="GeneID" id="38091764"/>
<keyword evidence="1" id="KW-0812">Transmembrane</keyword>
<comment type="function">
    <text evidence="1">Involved in protein precursor import into chloroplasts. May be part of an intermediate translocation complex acting as a protein-conducting channel at the inner envelope.</text>
</comment>
<sequence>MIFQCSLLGNPLLLWMNIVNSVVLVGLYYGFLTTFSIGPSYLLLLRTRVLKEGSEKEVSATTGFIMGQFIIFISTYYLPLHLALIRPHILTVLVIPYLLLQFLFLWDNQKSLFYYRSNHGNLLSTLSTQYVFLNNLIFPLFNYFILPSSTLNRLVDISMFRCTNKMLFVGSSFFGWLIGHFLFMKCIGLVLSLPWEKIKSNELLRPNKYLVSKWRNSVSHIFTILLFLTCVCYLGRTPVPIITKKLKETSKTKKEQKKKIEKERDVEMEDVEIEKIIKKKKIEQEESLSEEEDLSFSFEEKWNPYEYKIDKTEKIRLQNVKEKNELGFKDKEKNELLWVEKSLLSILFDYQRWNRPLRYIENDRFENAVRNEMSQYFFDTCTNDGKQIISFTYPPSLSTFLEMIQKKISYQTTEKLPAERHSNEWVSTTKKQRDNLNKEFISRIEAIEKGSPIVDVVEKRVRLCNEEEEQKCLPKFYDPLLNGAYRGTIKKGSIRNNSTTPTNGSTIIPWINKIHGILSEDYGEFEHEIDKLDVDLNSIGEFTEQAEEAEESRAPFKEFYFLGEEKEFDMVRADANAKKFSKKSIQIEEIKKGVPRWLYKLTGDLEFEEEEEEEEEEDDQKEPKYEEGIRSRKAKRVVIYTDTEGDEDTKLNSTDGNQAVNSDQAKTKNDDQAEEQVKNDDQADEQEMAMIRYSQQSDFRRDIIKGSMRAQRRKTVIWEMFQPDVHSPLFLDRLGKRPLFPFDISRLRSLIFRNRMEDKSLKLQIKTSDYVGEESKKEEKIYEEHEEEKSEYQIKEDQRQEEERIAIAEAWDTIPLAQTIRGLILVTHSILRKHIILPSLIIVKNIGRMLLFQHPEWYEDFKEWGREMHVKCTYNGVQLSETEFPKDWLTDGLQIKILFPFSLKPWRTSKLGSDHTYLRKKQKQKNFCFLTVWGMETELPFGSSRKKPLFFEPIQKTLEKKIIKVKKKGFFFLKIIKDNIIKENIKAFINIFKEKIIWIIKIVPFIKMKMKELLKSIFFLFDLTQNKNKKDSQISNRIMHESSHDSSHESTIRIDWTNDSLTLTERKIHDLSNKTAKIRDQVEKIMKDKKKKLISSDIDNIDISTNNGNFSNKITESKKDIWQRSKKRRSVQLIPKCNSFIKSFIEKIYMGILLFITNIYRINVQFIIDLIPDSTKRILNKYTYNDEIKEKDKDINETNTNIIPFISTIKSLCTYTTISNSNTNSPIYWDLPSLSQAYVFYKLLQTQVSNKYKSDPIFHYYGSYPFIKDRIKDYFHEYLHRREIYYPESDHKKLQNYGIIEWKNWLKSQYQYNLSHAKWSRLAPLRWKNKVNQHHTIKKNDSQKSYEEKDQKYKLIHSDKKDSYKLYPCKSTSHAKKIKKHYKYDLLSYKYINYEHFTNSNVYGSPVEINRYADILSPSNYNRINDCPCLEDKYIMHTNQNLDRKYFELRIFDPRKNIKTRLGRDIGTLNKTIKTGDNKKDIISRYIRINQEIQTKKKDLFFDWMGMNEQMLDRTISNLHLWFLPEFVSVYNRYRTNPWIIPIKLLLFNLNGSDFYMNTKRESNQKEKSNLESNKTIQKKYLQLKNWNQDEKDQQEQGNLISDTRNQKKYGGSNSAGSDIKKRRKKKKLKSKKEAELDLFLQKFFIFQLRWGNSFSQRMTNNIKVYCLLLRLMDPSEIAISSVQRGEMGIDVMLIHKDLSLPDLIKRGIFFIEPVNLAIKWDGISIMYQTIAISLNHKVQNQTNRGRGYQAKKHIDENYFNSSIARQGGVRVNGDNNMLVPEHILSPRHRRKLRIISRFNYRKSNVLNKNSLFYNRDKTNVDEFDKFLYWDKLLDTDIDNSIKWKVFLWPTHRLENLACMNRYWFNTYNGSRFSMSRIHMYPQFGIR</sequence>
<geneLocation type="chloroplast" evidence="3"/>
<evidence type="ECO:0000256" key="1">
    <source>
        <dbReference type="RuleBase" id="RU364085"/>
    </source>
</evidence>
<evidence type="ECO:0000256" key="2">
    <source>
        <dbReference type="SAM" id="MobiDB-lite"/>
    </source>
</evidence>
<name>A0A3G1TLH4_9MAGN</name>
<feature type="region of interest" description="Disordered" evidence="2">
    <location>
        <begin position="646"/>
        <end position="684"/>
    </location>
</feature>
<evidence type="ECO:0000313" key="3">
    <source>
        <dbReference type="EMBL" id="AYE67936.1"/>
    </source>
</evidence>
<keyword evidence="1" id="KW-0813">Transport</keyword>
<comment type="subcellular location">
    <subcellularLocation>
        <location evidence="1">Plastid</location>
        <location evidence="1">Chloroplast inner membrane</location>
    </subcellularLocation>
</comment>
<keyword evidence="1 3" id="KW-0150">Chloroplast</keyword>
<keyword evidence="1" id="KW-1133">Transmembrane helix</keyword>
<feature type="region of interest" description="Disordered" evidence="2">
    <location>
        <begin position="776"/>
        <end position="796"/>
    </location>
</feature>
<dbReference type="RefSeq" id="YP_009516936.1">
    <property type="nucleotide sequence ID" value="NC_039434.1"/>
</dbReference>
<feature type="compositionally biased region" description="Basic and acidic residues" evidence="2">
    <location>
        <begin position="665"/>
        <end position="681"/>
    </location>
</feature>
<dbReference type="Pfam" id="PF05758">
    <property type="entry name" value="Ycf1"/>
    <property type="match status" value="2"/>
</dbReference>
<gene>
    <name evidence="3" type="primary">ycf1</name>
    <name evidence="1" type="synonym">TIC214</name>
</gene>